<dbReference type="EMBL" id="NHNI01000001">
    <property type="protein sequence ID" value="OZY86057.1"/>
    <property type="molecule type" value="Genomic_DNA"/>
</dbReference>
<comment type="caution">
    <text evidence="2">The sequence shown here is derived from an EMBL/GenBank/DDBJ whole genome shotgun (WGS) entry which is preliminary data.</text>
</comment>
<name>A0A266Q845_9GAMM</name>
<dbReference type="Proteomes" id="UP000216101">
    <property type="component" value="Unassembled WGS sequence"/>
</dbReference>
<organism evidence="2 3">
    <name type="scientific">Cellvibrio mixtus</name>
    <dbReference type="NCBI Taxonomy" id="39650"/>
    <lineage>
        <taxon>Bacteria</taxon>
        <taxon>Pseudomonadati</taxon>
        <taxon>Pseudomonadota</taxon>
        <taxon>Gammaproteobacteria</taxon>
        <taxon>Cellvibrionales</taxon>
        <taxon>Cellvibrionaceae</taxon>
        <taxon>Cellvibrio</taxon>
    </lineage>
</organism>
<dbReference type="GO" id="GO:0003676">
    <property type="term" value="F:nucleic acid binding"/>
    <property type="evidence" value="ECO:0007669"/>
    <property type="project" value="InterPro"/>
</dbReference>
<accession>A0A266Q845</accession>
<protein>
    <recommendedName>
        <fullName evidence="1">TnsA endonuclease N-terminal domain-containing protein</fullName>
    </recommendedName>
</protein>
<dbReference type="Pfam" id="PF08722">
    <property type="entry name" value="Tn7_TnsA-like_N"/>
    <property type="match status" value="1"/>
</dbReference>
<sequence length="277" mass="33253">MREIMKPLKVSSKTIRKIKAWNRLTEKTSQHFPYVRVKDVRSPGRRYEHFCLKQKRIVHLLSDGEFRTYLKLIWNPLVVRVNEQVPLDLKETMQIAEEQQITHPRDYKKNHAHVMTTDFVVSEIEPNTGELIDTAYSFKYFKSIYKIIGGESIKSRKRTWQKLDLEKAYWEKRNIKYVILTEMFAQKNEIYNIQLFLTEHHKSVDKYLLLSFIEKFIEHWNENPLSHLEQLLLDVSKELDINRKYAFTLFKKATLQHLLALELTEKKVALNRKVYLV</sequence>
<keyword evidence="3" id="KW-1185">Reference proteome</keyword>
<proteinExistence type="predicted"/>
<dbReference type="AlphaFoldDB" id="A0A266Q845"/>
<dbReference type="InterPro" id="IPR011856">
    <property type="entry name" value="tRNA_endonuc-like_dom_sf"/>
</dbReference>
<reference evidence="3" key="1">
    <citation type="submission" date="2017-05" db="EMBL/GenBank/DDBJ databases">
        <authorList>
            <person name="Barney B.M."/>
        </authorList>
    </citation>
    <scope>NUCLEOTIDE SEQUENCE [LARGE SCALE GENOMIC DNA]</scope>
    <source>
        <strain evidence="3">PSBB022</strain>
    </source>
</reference>
<gene>
    <name evidence="2" type="ORF">CBP51_03225</name>
</gene>
<evidence type="ECO:0000259" key="1">
    <source>
        <dbReference type="Pfam" id="PF08722"/>
    </source>
</evidence>
<dbReference type="InterPro" id="IPR011335">
    <property type="entry name" value="Restrct_endonuc-II-like"/>
</dbReference>
<dbReference type="Gene3D" id="3.40.1350.10">
    <property type="match status" value="1"/>
</dbReference>
<dbReference type="SUPFAM" id="SSF52980">
    <property type="entry name" value="Restriction endonuclease-like"/>
    <property type="match status" value="1"/>
</dbReference>
<dbReference type="InterPro" id="IPR014833">
    <property type="entry name" value="TnsA_N"/>
</dbReference>
<feature type="domain" description="TnsA endonuclease N-terminal" evidence="1">
    <location>
        <begin position="75"/>
        <end position="182"/>
    </location>
</feature>
<evidence type="ECO:0000313" key="2">
    <source>
        <dbReference type="EMBL" id="OZY86057.1"/>
    </source>
</evidence>
<evidence type="ECO:0000313" key="3">
    <source>
        <dbReference type="Proteomes" id="UP000216101"/>
    </source>
</evidence>
<dbReference type="CDD" id="cd22362">
    <property type="entry name" value="TnsA_endonuclease-like"/>
    <property type="match status" value="1"/>
</dbReference>